<keyword evidence="4" id="KW-0788">Thiol protease</keyword>
<evidence type="ECO:0000256" key="1">
    <source>
        <dbReference type="ARBA" id="ARBA00007074"/>
    </source>
</evidence>
<dbReference type="InterPro" id="IPR038765">
    <property type="entry name" value="Papain-like_cys_pep_sf"/>
</dbReference>
<comment type="caution">
    <text evidence="7">The sequence shown here is derived from an EMBL/GenBank/DDBJ whole genome shotgun (WGS) entry which is preliminary data.</text>
</comment>
<keyword evidence="3" id="KW-0378">Hydrolase</keyword>
<organism evidence="7 8">
    <name type="scientific">Streptomyces finlayi</name>
    <dbReference type="NCBI Taxonomy" id="67296"/>
    <lineage>
        <taxon>Bacteria</taxon>
        <taxon>Bacillati</taxon>
        <taxon>Actinomycetota</taxon>
        <taxon>Actinomycetes</taxon>
        <taxon>Kitasatosporales</taxon>
        <taxon>Streptomycetaceae</taxon>
        <taxon>Streptomyces</taxon>
    </lineage>
</organism>
<reference evidence="7" key="2">
    <citation type="submission" date="2020-09" db="EMBL/GenBank/DDBJ databases">
        <authorList>
            <person name="Sun Q."/>
            <person name="Ohkuma M."/>
        </authorList>
    </citation>
    <scope>NUCLEOTIDE SEQUENCE</scope>
    <source>
        <strain evidence="7">JCM 4637</strain>
    </source>
</reference>
<evidence type="ECO:0000256" key="5">
    <source>
        <dbReference type="SAM" id="MobiDB-lite"/>
    </source>
</evidence>
<protein>
    <recommendedName>
        <fullName evidence="6">NlpC/P60 domain-containing protein</fullName>
    </recommendedName>
</protein>
<dbReference type="Gene3D" id="1.10.530.10">
    <property type="match status" value="1"/>
</dbReference>
<evidence type="ECO:0000313" key="8">
    <source>
        <dbReference type="Proteomes" id="UP000638353"/>
    </source>
</evidence>
<dbReference type="PROSITE" id="PS51935">
    <property type="entry name" value="NLPC_P60"/>
    <property type="match status" value="1"/>
</dbReference>
<dbReference type="SUPFAM" id="SSF53955">
    <property type="entry name" value="Lysozyme-like"/>
    <property type="match status" value="1"/>
</dbReference>
<keyword evidence="2" id="KW-0645">Protease</keyword>
<name>A0A918X760_9ACTN</name>
<feature type="compositionally biased region" description="Basic and acidic residues" evidence="5">
    <location>
        <begin position="130"/>
        <end position="147"/>
    </location>
</feature>
<proteinExistence type="inferred from homology"/>
<dbReference type="RefSeq" id="WP_189828254.1">
    <property type="nucleotide sequence ID" value="NZ_BMVC01000024.1"/>
</dbReference>
<evidence type="ECO:0000313" key="7">
    <source>
        <dbReference type="EMBL" id="GHD16354.1"/>
    </source>
</evidence>
<dbReference type="Pfam" id="PF00877">
    <property type="entry name" value="NLPC_P60"/>
    <property type="match status" value="1"/>
</dbReference>
<evidence type="ECO:0000256" key="2">
    <source>
        <dbReference type="ARBA" id="ARBA00022670"/>
    </source>
</evidence>
<accession>A0A918X760</accession>
<evidence type="ECO:0000259" key="6">
    <source>
        <dbReference type="PROSITE" id="PS51935"/>
    </source>
</evidence>
<dbReference type="InterPro" id="IPR023346">
    <property type="entry name" value="Lysozyme-like_dom_sf"/>
</dbReference>
<dbReference type="InterPro" id="IPR000064">
    <property type="entry name" value="NLP_P60_dom"/>
</dbReference>
<sequence>MTDGKKLALAGAVLLTPIALILGMLLLFVAAVANGAAGHQDEKQKRSRTAGARGAPAAVQGIDAVMLSAYEKAAQNITIIRPKCAGMRWSVLAGIGMVESNHASGRTIAENGNITPRIIGVRLNGSGQGENKDAHSDTDNGKLDGDTAYDRAVGPMQFIPATWNGPSGQDGNGDKKKDPHNAFDATLAAAAYLCGTHAADLTNEAQLRKAVFRYNHSQTYVTKVTGHIRDYDRLGPAAAAAGSPAGKATGKAKAVIDAALAAKGTPYVWGGGTIHGPSNGGYDCSGLMLYAFYQGARLTLPRTSQEQRKVGTKVSRDQMRPGDLIVINNNGNWGHVGLYLGGGKMVHAPNPRRTVETVGTAGYWAGFDWDVRRVL</sequence>
<feature type="domain" description="NlpC/P60" evidence="6">
    <location>
        <begin position="249"/>
        <end position="375"/>
    </location>
</feature>
<dbReference type="AlphaFoldDB" id="A0A918X760"/>
<dbReference type="Proteomes" id="UP000638353">
    <property type="component" value="Unassembled WGS sequence"/>
</dbReference>
<comment type="similarity">
    <text evidence="1">Belongs to the peptidase C40 family.</text>
</comment>
<dbReference type="SUPFAM" id="SSF54001">
    <property type="entry name" value="Cysteine proteinases"/>
    <property type="match status" value="1"/>
</dbReference>
<dbReference type="PANTHER" id="PTHR47359:SF3">
    <property type="entry name" value="NLP_P60 DOMAIN-CONTAINING PROTEIN-RELATED"/>
    <property type="match status" value="1"/>
</dbReference>
<gene>
    <name evidence="7" type="ORF">GCM10010334_77380</name>
</gene>
<dbReference type="Gene3D" id="3.90.1720.10">
    <property type="entry name" value="endopeptidase domain like (from Nostoc punctiforme)"/>
    <property type="match status" value="1"/>
</dbReference>
<dbReference type="PANTHER" id="PTHR47359">
    <property type="entry name" value="PEPTIDOGLYCAN DL-ENDOPEPTIDASE CWLO"/>
    <property type="match status" value="1"/>
</dbReference>
<evidence type="ECO:0000256" key="3">
    <source>
        <dbReference type="ARBA" id="ARBA00022801"/>
    </source>
</evidence>
<dbReference type="InterPro" id="IPR051794">
    <property type="entry name" value="PG_Endopeptidase_C40"/>
</dbReference>
<dbReference type="GO" id="GO:0006508">
    <property type="term" value="P:proteolysis"/>
    <property type="evidence" value="ECO:0007669"/>
    <property type="project" value="UniProtKB-KW"/>
</dbReference>
<feature type="region of interest" description="Disordered" evidence="5">
    <location>
        <begin position="123"/>
        <end position="147"/>
    </location>
</feature>
<dbReference type="EMBL" id="BMVC01000024">
    <property type="protein sequence ID" value="GHD16354.1"/>
    <property type="molecule type" value="Genomic_DNA"/>
</dbReference>
<evidence type="ECO:0000256" key="4">
    <source>
        <dbReference type="ARBA" id="ARBA00022807"/>
    </source>
</evidence>
<dbReference type="GO" id="GO:0008234">
    <property type="term" value="F:cysteine-type peptidase activity"/>
    <property type="evidence" value="ECO:0007669"/>
    <property type="project" value="UniProtKB-KW"/>
</dbReference>
<reference evidence="7" key="1">
    <citation type="journal article" date="2014" name="Int. J. Syst. Evol. Microbiol.">
        <title>Complete genome sequence of Corynebacterium casei LMG S-19264T (=DSM 44701T), isolated from a smear-ripened cheese.</title>
        <authorList>
            <consortium name="US DOE Joint Genome Institute (JGI-PGF)"/>
            <person name="Walter F."/>
            <person name="Albersmeier A."/>
            <person name="Kalinowski J."/>
            <person name="Ruckert C."/>
        </authorList>
    </citation>
    <scope>NUCLEOTIDE SEQUENCE</scope>
    <source>
        <strain evidence="7">JCM 4637</strain>
    </source>
</reference>